<organism evidence="1 2">
    <name type="scientific">Nocardia transvalensis</name>
    <dbReference type="NCBI Taxonomy" id="37333"/>
    <lineage>
        <taxon>Bacteria</taxon>
        <taxon>Bacillati</taxon>
        <taxon>Actinomycetota</taxon>
        <taxon>Actinomycetes</taxon>
        <taxon>Mycobacteriales</taxon>
        <taxon>Nocardiaceae</taxon>
        <taxon>Nocardia</taxon>
    </lineage>
</organism>
<dbReference type="AlphaFoldDB" id="A0A7W9PJU5"/>
<sequence length="45" mass="5357">MTDSIDREALLAAGLDPDDPEEWVTQRRVSDFLRCYSLWLENWSR</sequence>
<evidence type="ECO:0000313" key="1">
    <source>
        <dbReference type="EMBL" id="MBB5916808.1"/>
    </source>
</evidence>
<keyword evidence="2" id="KW-1185">Reference proteome</keyword>
<dbReference type="EMBL" id="JACHIT010000002">
    <property type="protein sequence ID" value="MBB5916808.1"/>
    <property type="molecule type" value="Genomic_DNA"/>
</dbReference>
<proteinExistence type="predicted"/>
<gene>
    <name evidence="1" type="ORF">BJY24_005720</name>
</gene>
<accession>A0A7W9PJU5</accession>
<evidence type="ECO:0000313" key="2">
    <source>
        <dbReference type="Proteomes" id="UP000540412"/>
    </source>
</evidence>
<comment type="caution">
    <text evidence="1">The sequence shown here is derived from an EMBL/GenBank/DDBJ whole genome shotgun (WGS) entry which is preliminary data.</text>
</comment>
<reference evidence="1 2" key="1">
    <citation type="submission" date="2020-08" db="EMBL/GenBank/DDBJ databases">
        <title>Sequencing the genomes of 1000 actinobacteria strains.</title>
        <authorList>
            <person name="Klenk H.-P."/>
        </authorList>
    </citation>
    <scope>NUCLEOTIDE SEQUENCE [LARGE SCALE GENOMIC DNA]</scope>
    <source>
        <strain evidence="1 2">DSM 43582</strain>
    </source>
</reference>
<dbReference type="Proteomes" id="UP000540412">
    <property type="component" value="Unassembled WGS sequence"/>
</dbReference>
<protein>
    <submittedName>
        <fullName evidence="1">Uncharacterized protein</fullName>
    </submittedName>
</protein>
<dbReference type="RefSeq" id="WP_157185775.1">
    <property type="nucleotide sequence ID" value="NZ_JACHIT010000002.1"/>
</dbReference>
<name>A0A7W9PJU5_9NOCA</name>